<dbReference type="GO" id="GO:0009007">
    <property type="term" value="F:site-specific DNA-methyltransferase (adenine-specific) activity"/>
    <property type="evidence" value="ECO:0007669"/>
    <property type="project" value="UniProtKB-EC"/>
</dbReference>
<dbReference type="InterPro" id="IPR012263">
    <property type="entry name" value="M_m6A_EcoRV"/>
</dbReference>
<dbReference type="GO" id="GO:0009307">
    <property type="term" value="P:DNA restriction-modification system"/>
    <property type="evidence" value="ECO:0007669"/>
    <property type="project" value="InterPro"/>
</dbReference>
<sequence length="282" mass="31916">MTTNEHPTPTRPALNYHGGKWRLASWIIDHFPNHDRYVEPFCGAGSVLLRKTRSAFELINDLDGEVVNLFAVLRDPAAARELERAIRLTPFARSEFLAAYDHADAPVERARRLIVRSLMGFGSASCNPGFRTSFRASSRTRRLGYAGEWISYPDNILLFTDRLQGVVVEHKPAVEVIRAQDSAETLFYVDPPYPHETRHKAAPKRSYAHDMDNAAHEELAECLHAARGMVVLSSYPSALYDRLYAGWHRVTRTAWADGARRRTEGIWLSPSAYQALRRIEAA</sequence>
<dbReference type="Gene3D" id="3.40.50.150">
    <property type="entry name" value="Vaccinia Virus protein VP39"/>
    <property type="match status" value="2"/>
</dbReference>
<protein>
    <submittedName>
        <fullName evidence="4">DNA adenine methylase</fullName>
    </submittedName>
</protein>
<dbReference type="InterPro" id="IPR012327">
    <property type="entry name" value="MeTrfase_D12"/>
</dbReference>
<dbReference type="PRINTS" id="PR00505">
    <property type="entry name" value="D12N6MTFRASE"/>
</dbReference>
<name>A0A7M3MIE4_9BACT</name>
<dbReference type="OrthoDB" id="9805629at2"/>
<gene>
    <name evidence="4" type="ORF">DPQ33_03650</name>
</gene>
<keyword evidence="3" id="KW-0949">S-adenosyl-L-methionine</keyword>
<dbReference type="Pfam" id="PF02086">
    <property type="entry name" value="MethyltransfD12"/>
    <property type="match status" value="1"/>
</dbReference>
<dbReference type="Proteomes" id="UP000448292">
    <property type="component" value="Unassembled WGS sequence"/>
</dbReference>
<dbReference type="EMBL" id="QMIE01000002">
    <property type="protein sequence ID" value="TVM19464.1"/>
    <property type="molecule type" value="Genomic_DNA"/>
</dbReference>
<accession>A0A7M3MIE4</accession>
<evidence type="ECO:0000313" key="4">
    <source>
        <dbReference type="EMBL" id="TVM19464.1"/>
    </source>
</evidence>
<dbReference type="GO" id="GO:1904047">
    <property type="term" value="F:S-adenosyl-L-methionine binding"/>
    <property type="evidence" value="ECO:0007669"/>
    <property type="project" value="TreeGrafter"/>
</dbReference>
<evidence type="ECO:0000256" key="3">
    <source>
        <dbReference type="ARBA" id="ARBA00022691"/>
    </source>
</evidence>
<dbReference type="InterPro" id="IPR029063">
    <property type="entry name" value="SAM-dependent_MTases_sf"/>
</dbReference>
<reference evidence="4 5" key="1">
    <citation type="submission" date="2018-06" db="EMBL/GenBank/DDBJ databases">
        <title>Complete genome of Desulfovibrio indonesiensis P37SLT.</title>
        <authorList>
            <person name="Crispim J.S."/>
            <person name="Vidigal P.M.P."/>
            <person name="Silva L.C.F."/>
            <person name="Laguardia C.N."/>
            <person name="Araujo L.C."/>
            <person name="Dias R.S."/>
            <person name="Sousa M.P."/>
            <person name="Paula S.O."/>
            <person name="Silva C."/>
        </authorList>
    </citation>
    <scope>NUCLEOTIDE SEQUENCE [LARGE SCALE GENOMIC DNA]</scope>
    <source>
        <strain evidence="4 5">P37SLT</strain>
    </source>
</reference>
<dbReference type="SUPFAM" id="SSF53335">
    <property type="entry name" value="S-adenosyl-L-methionine-dependent methyltransferases"/>
    <property type="match status" value="1"/>
</dbReference>
<evidence type="ECO:0000256" key="1">
    <source>
        <dbReference type="ARBA" id="ARBA00022603"/>
    </source>
</evidence>
<dbReference type="PANTHER" id="PTHR30481:SF4">
    <property type="entry name" value="SITE-SPECIFIC DNA-METHYLTRANSFERASE (ADENINE-SPECIFIC)"/>
    <property type="match status" value="1"/>
</dbReference>
<keyword evidence="5" id="KW-1185">Reference proteome</keyword>
<dbReference type="AlphaFoldDB" id="A0A7M3MIE4"/>
<proteinExistence type="predicted"/>
<evidence type="ECO:0000256" key="2">
    <source>
        <dbReference type="ARBA" id="ARBA00022679"/>
    </source>
</evidence>
<organism evidence="4 5">
    <name type="scientific">Oceanidesulfovibrio indonesiensis</name>
    <dbReference type="NCBI Taxonomy" id="54767"/>
    <lineage>
        <taxon>Bacteria</taxon>
        <taxon>Pseudomonadati</taxon>
        <taxon>Thermodesulfobacteriota</taxon>
        <taxon>Desulfovibrionia</taxon>
        <taxon>Desulfovibrionales</taxon>
        <taxon>Desulfovibrionaceae</taxon>
        <taxon>Oceanidesulfovibrio</taxon>
    </lineage>
</organism>
<comment type="caution">
    <text evidence="4">The sequence shown here is derived from an EMBL/GenBank/DDBJ whole genome shotgun (WGS) entry which is preliminary data.</text>
</comment>
<evidence type="ECO:0000313" key="5">
    <source>
        <dbReference type="Proteomes" id="UP000448292"/>
    </source>
</evidence>
<keyword evidence="1 4" id="KW-0489">Methyltransferase</keyword>
<dbReference type="PANTHER" id="PTHR30481">
    <property type="entry name" value="DNA ADENINE METHYLASE"/>
    <property type="match status" value="1"/>
</dbReference>
<dbReference type="GO" id="GO:0006298">
    <property type="term" value="P:mismatch repair"/>
    <property type="evidence" value="ECO:0007669"/>
    <property type="project" value="TreeGrafter"/>
</dbReference>
<dbReference type="GO" id="GO:0043565">
    <property type="term" value="F:sequence-specific DNA binding"/>
    <property type="evidence" value="ECO:0007669"/>
    <property type="project" value="TreeGrafter"/>
</dbReference>
<dbReference type="PIRSF" id="PIRSF000398">
    <property type="entry name" value="M_m6A_EcoRV"/>
    <property type="match status" value="1"/>
</dbReference>
<dbReference type="GO" id="GO:0032259">
    <property type="term" value="P:methylation"/>
    <property type="evidence" value="ECO:0007669"/>
    <property type="project" value="UniProtKB-KW"/>
</dbReference>
<dbReference type="RefSeq" id="WP_144301821.1">
    <property type="nucleotide sequence ID" value="NZ_QMIE01000002.1"/>
</dbReference>
<keyword evidence="2" id="KW-0808">Transferase</keyword>